<gene>
    <name evidence="3" type="ORF">MKK02DRAFT_45086</name>
</gene>
<feature type="transmembrane region" description="Helical" evidence="2">
    <location>
        <begin position="279"/>
        <end position="304"/>
    </location>
</feature>
<dbReference type="EMBL" id="JAKWFO010000005">
    <property type="protein sequence ID" value="KAI9636378.1"/>
    <property type="molecule type" value="Genomic_DNA"/>
</dbReference>
<name>A0AA38H9M9_9TREE</name>
<feature type="region of interest" description="Disordered" evidence="1">
    <location>
        <begin position="500"/>
        <end position="551"/>
    </location>
</feature>
<accession>A0AA38H9M9</accession>
<feature type="region of interest" description="Disordered" evidence="1">
    <location>
        <begin position="387"/>
        <end position="487"/>
    </location>
</feature>
<feature type="compositionally biased region" description="Low complexity" evidence="1">
    <location>
        <begin position="316"/>
        <end position="326"/>
    </location>
</feature>
<evidence type="ECO:0000313" key="4">
    <source>
        <dbReference type="Proteomes" id="UP001164286"/>
    </source>
</evidence>
<comment type="caution">
    <text evidence="3">The sequence shown here is derived from an EMBL/GenBank/DDBJ whole genome shotgun (WGS) entry which is preliminary data.</text>
</comment>
<reference evidence="3" key="1">
    <citation type="journal article" date="2022" name="G3 (Bethesda)">
        <title>High quality genome of the basidiomycete yeast Dioszegia hungarica PDD-24b-2 isolated from cloud water.</title>
        <authorList>
            <person name="Jarrige D."/>
            <person name="Haridas S."/>
            <person name="Bleykasten-Grosshans C."/>
            <person name="Joly M."/>
            <person name="Nadalig T."/>
            <person name="Sancelme M."/>
            <person name="Vuilleumier S."/>
            <person name="Grigoriev I.V."/>
            <person name="Amato P."/>
            <person name="Bringel F."/>
        </authorList>
    </citation>
    <scope>NUCLEOTIDE SEQUENCE</scope>
    <source>
        <strain evidence="3">PDD-24b-2</strain>
    </source>
</reference>
<evidence type="ECO:0008006" key="5">
    <source>
        <dbReference type="Google" id="ProtNLM"/>
    </source>
</evidence>
<protein>
    <recommendedName>
        <fullName evidence="5">Transmembrane protein</fullName>
    </recommendedName>
</protein>
<feature type="region of interest" description="Disordered" evidence="1">
    <location>
        <begin position="588"/>
        <end position="607"/>
    </location>
</feature>
<dbReference type="AlphaFoldDB" id="A0AA38H9M9"/>
<sequence>MAMAKFFIPDTAPLFAYSGSWVPAYHPRGDGFDETFHQTADGSDTVSFNLTASSLHISTPYSDSPSSTLARCDAQYRINGSDWADGCDVRHLPRGWHAVDVRPKGGGGMQFLGIRGEIRLGSDDKHHNTTIDNLSSQFTYTPSASWTLITSAGPLGAVQNQTAAGVFGDKGGFYNRSLGLSTAQDAKAEFKFKGEAVYLYGLSGPEMGVGEIMLDGRSVSTVNMSLPWRSYPSLMFMAGDLDGSVEHTVSYTNSLAGLSAVIDYAVVTLPGASSTPINLGLILGAAAGGVTFALVLCIFLYCYIIRRRSRRRATPSHRSPSHPSSAGYADTPKSIDAWRKQSGGARSPSSPISVVFSEASTAQLVKMNQPSPPDYLGIDYPDYIPYNGPVEKRPTSHNTPAPPNIVGASPSAATWLAAQSLSTSPQTGNSSSRWSQTFPSGSSSRSLTSPYASRSGSSSSGYKSTTSPVRPSPPKRQNSRDTTLSSLDVPLTALEYYSMPRSSPANIHPRDPYASPSDVPMTATDLFSVPSGRQSLQRDSPLPPSSAGSELTYARNATISMATSSRVEMGQGVARLWPSRAAVPSAMLQPDSSRGVTRLPRKLPPVSPAGSFSALYGTYTNPTQPPSALTTSQSRSTRQLPSAMPSSAALAASSPSASGPPTPSLRRGVSIKSVKTVRSFFSALISGGDMPAVPRFEREGPARPDSDLFGDSVSVSRRPSINEGSGLYGAGIGLGGNVGRGEGAGVGEGGQGGQAGYRHAPQPLRLRGSEGQGPRNLFIELNPNSPMTVVSRPGSEQPLW</sequence>
<dbReference type="Gene3D" id="2.60.120.260">
    <property type="entry name" value="Galactose-binding domain-like"/>
    <property type="match status" value="1"/>
</dbReference>
<feature type="region of interest" description="Disordered" evidence="1">
    <location>
        <begin position="614"/>
        <end position="670"/>
    </location>
</feature>
<feature type="region of interest" description="Disordered" evidence="1">
    <location>
        <begin position="312"/>
        <end position="332"/>
    </location>
</feature>
<dbReference type="Proteomes" id="UP001164286">
    <property type="component" value="Unassembled WGS sequence"/>
</dbReference>
<keyword evidence="2" id="KW-0812">Transmembrane</keyword>
<keyword evidence="4" id="KW-1185">Reference proteome</keyword>
<feature type="region of interest" description="Disordered" evidence="1">
    <location>
        <begin position="742"/>
        <end position="800"/>
    </location>
</feature>
<keyword evidence="2" id="KW-1133">Transmembrane helix</keyword>
<organism evidence="3 4">
    <name type="scientific">Dioszegia hungarica</name>
    <dbReference type="NCBI Taxonomy" id="4972"/>
    <lineage>
        <taxon>Eukaryota</taxon>
        <taxon>Fungi</taxon>
        <taxon>Dikarya</taxon>
        <taxon>Basidiomycota</taxon>
        <taxon>Agaricomycotina</taxon>
        <taxon>Tremellomycetes</taxon>
        <taxon>Tremellales</taxon>
        <taxon>Bulleribasidiaceae</taxon>
        <taxon>Dioszegia</taxon>
    </lineage>
</organism>
<feature type="compositionally biased region" description="Polar residues" evidence="1">
    <location>
        <begin position="417"/>
        <end position="439"/>
    </location>
</feature>
<feature type="compositionally biased region" description="Polar residues" evidence="1">
    <location>
        <begin position="618"/>
        <end position="640"/>
    </location>
</feature>
<feature type="compositionally biased region" description="Low complexity" evidence="1">
    <location>
        <begin position="440"/>
        <end position="468"/>
    </location>
</feature>
<evidence type="ECO:0000313" key="3">
    <source>
        <dbReference type="EMBL" id="KAI9636378.1"/>
    </source>
</evidence>
<feature type="compositionally biased region" description="Low complexity" evidence="1">
    <location>
        <begin position="641"/>
        <end position="657"/>
    </location>
</feature>
<dbReference type="GeneID" id="77732434"/>
<keyword evidence="2" id="KW-0472">Membrane</keyword>
<evidence type="ECO:0000256" key="2">
    <source>
        <dbReference type="SAM" id="Phobius"/>
    </source>
</evidence>
<feature type="compositionally biased region" description="Gly residues" evidence="1">
    <location>
        <begin position="742"/>
        <end position="755"/>
    </location>
</feature>
<evidence type="ECO:0000256" key="1">
    <source>
        <dbReference type="SAM" id="MobiDB-lite"/>
    </source>
</evidence>
<dbReference type="RefSeq" id="XP_052946155.1">
    <property type="nucleotide sequence ID" value="XM_053093229.1"/>
</dbReference>
<proteinExistence type="predicted"/>